<dbReference type="Gene3D" id="3.40.50.10470">
    <property type="entry name" value="Translation initiation factor eif-2b, domain 2"/>
    <property type="match status" value="1"/>
</dbReference>
<evidence type="ECO:0000259" key="2">
    <source>
        <dbReference type="PROSITE" id="PS51462"/>
    </source>
</evidence>
<name>Q2S4C9_SALRD</name>
<protein>
    <submittedName>
        <fullName evidence="3">Translation initiation factor eIF-2B alpha subunit</fullName>
    </submittedName>
</protein>
<dbReference type="InterPro" id="IPR015797">
    <property type="entry name" value="NUDIX_hydrolase-like_dom_sf"/>
</dbReference>
<dbReference type="InterPro" id="IPR037171">
    <property type="entry name" value="NagB/RpiA_transferase-like"/>
</dbReference>
<dbReference type="STRING" id="309807.SRU_0817"/>
<dbReference type="PANTHER" id="PTHR43475:SF3">
    <property type="entry name" value="TRANSLATION INITIATION FACTOR EIF-2B SUBUNIT FAMILY PROTEIN (AFU_ORTHOLOGUE AFUA_2G14290)"/>
    <property type="match status" value="1"/>
</dbReference>
<accession>Q2S4C9</accession>
<dbReference type="Proteomes" id="UP000008674">
    <property type="component" value="Chromosome"/>
</dbReference>
<evidence type="ECO:0000256" key="1">
    <source>
        <dbReference type="RuleBase" id="RU003814"/>
    </source>
</evidence>
<evidence type="ECO:0000313" key="3">
    <source>
        <dbReference type="EMBL" id="ABC45786.1"/>
    </source>
</evidence>
<sequence length="446" mass="46954">MRGSPFVALLPCTCSGLSLMPDADPTPVVTVFLRHRGEVLLLRRSDAVDSYPGRWGAVAGHVEDGDPAASALREVEEETGLRGADVHPRRQGSAFTVEDDDHGAHWRVHPFLFDVDSRSIQTNWETEAVEWASPTVLLRRDTVPDLWTSYRRVAPSILGLTNDTTHGSAYLSIRALEVLRDRAGMLAHSEAATIEDARGRLIGTAHRLLDARPSMAALANRLHRAMHASLPELPPDAVETNAHEAIQNALAADAAAAETAATQLSGTHVLTLSRSGTVLSALQAADPSPTVSVAVSAPGDEGVAVAERLTEAGLDVTLLPDAAVARRLQGGSVDAVLVGADTVQPSGAVVNKAGTYGAALAAHRADVPVYAACAVDKIAVDDGASDESAADRAVYDGSRDVEVWAPRFDTTPAALVTGGLLTDRGRLAADAIDTVTEELTELRAWT</sequence>
<dbReference type="PATRIC" id="fig|309807.25.peg.841"/>
<dbReference type="InterPro" id="IPR042529">
    <property type="entry name" value="IF_2B-like_C"/>
</dbReference>
<proteinExistence type="inferred from homology"/>
<dbReference type="HOGENOM" id="CLU_568173_0_0_10"/>
<dbReference type="eggNOG" id="COG1184">
    <property type="taxonomic scope" value="Bacteria"/>
</dbReference>
<dbReference type="GO" id="GO:0003743">
    <property type="term" value="F:translation initiation factor activity"/>
    <property type="evidence" value="ECO:0007669"/>
    <property type="project" value="UniProtKB-KW"/>
</dbReference>
<evidence type="ECO:0000313" key="4">
    <source>
        <dbReference type="Proteomes" id="UP000008674"/>
    </source>
</evidence>
<dbReference type="OrthoDB" id="9803436at2"/>
<comment type="similarity">
    <text evidence="1">Belongs to the eIF-2B alpha/beta/delta subunits family.</text>
</comment>
<reference evidence="3 4" key="1">
    <citation type="journal article" date="2005" name="Proc. Natl. Acad. Sci. U.S.A.">
        <title>The genome of Salinibacter ruber: convergence and gene exchange among hyperhalophilic bacteria and archaea.</title>
        <authorList>
            <person name="Mongodin E.F."/>
            <person name="Nelson K.E."/>
            <person name="Daugherty S."/>
            <person name="Deboy R.T."/>
            <person name="Wister J."/>
            <person name="Khouri H."/>
            <person name="Weidman J."/>
            <person name="Walsh D.A."/>
            <person name="Papke R.T."/>
            <person name="Sanchez Perez G."/>
            <person name="Sharma A.K."/>
            <person name="Nesbo C.L."/>
            <person name="MacLeod D."/>
            <person name="Bapteste E."/>
            <person name="Doolittle W.F."/>
            <person name="Charlebois R.L."/>
            <person name="Legault B."/>
            <person name="Rodriguez-Valera F."/>
        </authorList>
    </citation>
    <scope>NUCLEOTIDE SEQUENCE [LARGE SCALE GENOMIC DNA]</scope>
    <source>
        <strain evidence="4">DSM 13855 / CECT 5946 / M31</strain>
    </source>
</reference>
<dbReference type="Pfam" id="PF00293">
    <property type="entry name" value="NUDIX"/>
    <property type="match status" value="1"/>
</dbReference>
<dbReference type="KEGG" id="sru:SRU_0817"/>
<dbReference type="CDD" id="cd18872">
    <property type="entry name" value="NUDIX_eIF-2B"/>
    <property type="match status" value="1"/>
</dbReference>
<dbReference type="Pfam" id="PF01008">
    <property type="entry name" value="IF-2B"/>
    <property type="match status" value="1"/>
</dbReference>
<dbReference type="GO" id="GO:0019509">
    <property type="term" value="P:L-methionine salvage from methylthioadenosine"/>
    <property type="evidence" value="ECO:0007669"/>
    <property type="project" value="TreeGrafter"/>
</dbReference>
<feature type="domain" description="Nudix hydrolase" evidence="2">
    <location>
        <begin position="24"/>
        <end position="155"/>
    </location>
</feature>
<dbReference type="InterPro" id="IPR000649">
    <property type="entry name" value="IF-2B-related"/>
</dbReference>
<keyword evidence="4" id="KW-1185">Reference proteome</keyword>
<keyword evidence="3" id="KW-0648">Protein biosynthesis</keyword>
<dbReference type="eggNOG" id="COG1051">
    <property type="taxonomic scope" value="Bacteria"/>
</dbReference>
<dbReference type="Gene3D" id="3.90.79.10">
    <property type="entry name" value="Nucleoside Triphosphate Pyrophosphohydrolase"/>
    <property type="match status" value="1"/>
</dbReference>
<organism evidence="3 4">
    <name type="scientific">Salinibacter ruber (strain DSM 13855 / M31)</name>
    <dbReference type="NCBI Taxonomy" id="309807"/>
    <lineage>
        <taxon>Bacteria</taxon>
        <taxon>Pseudomonadati</taxon>
        <taxon>Rhodothermota</taxon>
        <taxon>Rhodothermia</taxon>
        <taxon>Rhodothermales</taxon>
        <taxon>Salinibacteraceae</taxon>
        <taxon>Salinibacter</taxon>
    </lineage>
</organism>
<dbReference type="EnsemblBacteria" id="ABC45786">
    <property type="protein sequence ID" value="ABC45786"/>
    <property type="gene ID" value="SRU_0817"/>
</dbReference>
<dbReference type="SUPFAM" id="SSF55811">
    <property type="entry name" value="Nudix"/>
    <property type="match status" value="1"/>
</dbReference>
<dbReference type="InterPro" id="IPR000086">
    <property type="entry name" value="NUDIX_hydrolase_dom"/>
</dbReference>
<keyword evidence="3" id="KW-0396">Initiation factor</keyword>
<gene>
    <name evidence="3" type="ordered locus">SRU_0817</name>
</gene>
<dbReference type="PROSITE" id="PS51462">
    <property type="entry name" value="NUDIX"/>
    <property type="match status" value="1"/>
</dbReference>
<dbReference type="SUPFAM" id="SSF100950">
    <property type="entry name" value="NagB/RpiA/CoA transferase-like"/>
    <property type="match status" value="1"/>
</dbReference>
<dbReference type="AlphaFoldDB" id="Q2S4C9"/>
<dbReference type="GO" id="GO:0046523">
    <property type="term" value="F:S-methyl-5-thioribose-1-phosphate isomerase activity"/>
    <property type="evidence" value="ECO:0007669"/>
    <property type="project" value="TreeGrafter"/>
</dbReference>
<dbReference type="PANTHER" id="PTHR43475">
    <property type="entry name" value="METHYLTHIORIBOSE-1-PHOSPHATE ISOMERASE"/>
    <property type="match status" value="1"/>
</dbReference>
<dbReference type="EMBL" id="CP000159">
    <property type="protein sequence ID" value="ABC45786.1"/>
    <property type="molecule type" value="Genomic_DNA"/>
</dbReference>